<keyword evidence="16" id="KW-0511">Multifunctional enzyme</keyword>
<dbReference type="PIRSF" id="PIRSF001259">
    <property type="entry name" value="RibA"/>
    <property type="match status" value="1"/>
</dbReference>
<evidence type="ECO:0000256" key="10">
    <source>
        <dbReference type="ARBA" id="ARBA00022801"/>
    </source>
</evidence>
<dbReference type="FunFam" id="3.40.50.10990:FF:000001">
    <property type="entry name" value="Riboflavin biosynthesis protein RibBA"/>
    <property type="match status" value="1"/>
</dbReference>
<keyword evidence="11" id="KW-0862">Zinc</keyword>
<gene>
    <name evidence="19" type="ORF">LCGC14_0533860</name>
</gene>
<dbReference type="GO" id="GO:0005525">
    <property type="term" value="F:GTP binding"/>
    <property type="evidence" value="ECO:0007669"/>
    <property type="project" value="UniProtKB-KW"/>
</dbReference>
<evidence type="ECO:0000256" key="1">
    <source>
        <dbReference type="ARBA" id="ARBA00001936"/>
    </source>
</evidence>
<dbReference type="Gene3D" id="3.40.50.10990">
    <property type="entry name" value="GTP cyclohydrolase II"/>
    <property type="match status" value="1"/>
</dbReference>
<dbReference type="CDD" id="cd00641">
    <property type="entry name" value="GTP_cyclohydro2"/>
    <property type="match status" value="1"/>
</dbReference>
<dbReference type="SUPFAM" id="SSF142695">
    <property type="entry name" value="RibA-like"/>
    <property type="match status" value="1"/>
</dbReference>
<dbReference type="GO" id="GO:0005829">
    <property type="term" value="C:cytosol"/>
    <property type="evidence" value="ECO:0007669"/>
    <property type="project" value="TreeGrafter"/>
</dbReference>
<evidence type="ECO:0000259" key="18">
    <source>
        <dbReference type="Pfam" id="PF00925"/>
    </source>
</evidence>
<comment type="caution">
    <text evidence="19">The sequence shown here is derived from an EMBL/GenBank/DDBJ whole genome shotgun (WGS) entry which is preliminary data.</text>
</comment>
<organism evidence="19">
    <name type="scientific">marine sediment metagenome</name>
    <dbReference type="NCBI Taxonomy" id="412755"/>
    <lineage>
        <taxon>unclassified sequences</taxon>
        <taxon>metagenomes</taxon>
        <taxon>ecological metagenomes</taxon>
    </lineage>
</organism>
<sequence length="406" mass="44464">MRFSSIEKALEDIKSGRMVIVVDDADRENEGDLVMAAEKVTAEAINFMSKNGRGLICMPCDSERLDELMIEDMTESNTSNEGTAFTISIGAKGKITTGISARDRAETIKTVVSDDTRAEDLSKPGHVFPLRAMPGGVLKRAGHTEAAVDLSRLAGLKSAGTICEIMDDDGTMARLPKLLDFSKKHKLRIITIADLIKYRRRTEKLINKAVEANLPTKYGTFKAVGYESKLTNECHMALVKGDVAGKSNVLVRVHSECLTGDVFDSHRCDCGSQMDEALEMISDAGCGVFLYIIGQEGRGIGLINKLKAYKLQEEGQDTVEANKSLGFSPDLRDYGIGAQILADLGITSMHLMTNNPRKIVGLEGYGIKITKRVPIEIEPNHVNVAYLRTKREKLNHILTKGAKTKD</sequence>
<dbReference type="InterPro" id="IPR016299">
    <property type="entry name" value="Riboflavin_synth_RibBA"/>
</dbReference>
<keyword evidence="9" id="KW-0547">Nucleotide-binding</keyword>
<evidence type="ECO:0000256" key="17">
    <source>
        <dbReference type="ARBA" id="ARBA00049295"/>
    </source>
</evidence>
<dbReference type="EC" id="3.5.4.25" evidence="6"/>
<dbReference type="NCBIfam" id="TIGR00505">
    <property type="entry name" value="ribA"/>
    <property type="match status" value="1"/>
</dbReference>
<evidence type="ECO:0000256" key="16">
    <source>
        <dbReference type="ARBA" id="ARBA00023268"/>
    </source>
</evidence>
<dbReference type="AlphaFoldDB" id="A0A0F9V321"/>
<comment type="cofactor">
    <cofactor evidence="3">
        <name>Zn(2+)</name>
        <dbReference type="ChEBI" id="CHEBI:29105"/>
    </cofactor>
</comment>
<proteinExistence type="inferred from homology"/>
<dbReference type="HAMAP" id="MF_00179">
    <property type="entry name" value="RibA"/>
    <property type="match status" value="1"/>
</dbReference>
<evidence type="ECO:0000256" key="7">
    <source>
        <dbReference type="ARBA" id="ARBA00022619"/>
    </source>
</evidence>
<keyword evidence="14" id="KW-0464">Manganese</keyword>
<keyword evidence="12" id="KW-0460">Magnesium</keyword>
<name>A0A0F9V321_9ZZZZ</name>
<dbReference type="HAMAP" id="MF_00180">
    <property type="entry name" value="RibB"/>
    <property type="match status" value="1"/>
</dbReference>
<dbReference type="Pfam" id="PF00926">
    <property type="entry name" value="DHBP_synthase"/>
    <property type="match status" value="1"/>
</dbReference>
<dbReference type="PANTHER" id="PTHR21327:SF18">
    <property type="entry name" value="3,4-DIHYDROXY-2-BUTANONE 4-PHOSPHATE SYNTHASE"/>
    <property type="match status" value="1"/>
</dbReference>
<evidence type="ECO:0000313" key="19">
    <source>
        <dbReference type="EMBL" id="KKN60263.1"/>
    </source>
</evidence>
<evidence type="ECO:0000256" key="4">
    <source>
        <dbReference type="ARBA" id="ARBA00004853"/>
    </source>
</evidence>
<evidence type="ECO:0000256" key="15">
    <source>
        <dbReference type="ARBA" id="ARBA00023239"/>
    </source>
</evidence>
<evidence type="ECO:0000256" key="11">
    <source>
        <dbReference type="ARBA" id="ARBA00022833"/>
    </source>
</evidence>
<comment type="cofactor">
    <cofactor evidence="2">
        <name>Mg(2+)</name>
        <dbReference type="ChEBI" id="CHEBI:18420"/>
    </cofactor>
</comment>
<evidence type="ECO:0000256" key="8">
    <source>
        <dbReference type="ARBA" id="ARBA00022723"/>
    </source>
</evidence>
<keyword evidence="15" id="KW-0456">Lyase</keyword>
<keyword evidence="10" id="KW-0378">Hydrolase</keyword>
<dbReference type="UniPathway" id="UPA00275">
    <property type="reaction ID" value="UER00400"/>
</dbReference>
<dbReference type="PANTHER" id="PTHR21327">
    <property type="entry name" value="GTP CYCLOHYDROLASE II-RELATED"/>
    <property type="match status" value="1"/>
</dbReference>
<dbReference type="NCBIfam" id="NF006803">
    <property type="entry name" value="PRK09311.1"/>
    <property type="match status" value="1"/>
</dbReference>
<evidence type="ECO:0000256" key="2">
    <source>
        <dbReference type="ARBA" id="ARBA00001946"/>
    </source>
</evidence>
<dbReference type="HAMAP" id="MF_01283">
    <property type="entry name" value="RibBA"/>
    <property type="match status" value="1"/>
</dbReference>
<comment type="catalytic activity">
    <reaction evidence="17">
        <text>GTP + 4 H2O = 2,5-diamino-6-hydroxy-4-(5-phosphoribosylamino)-pyrimidine + formate + 2 phosphate + 3 H(+)</text>
        <dbReference type="Rhea" id="RHEA:23704"/>
        <dbReference type="ChEBI" id="CHEBI:15377"/>
        <dbReference type="ChEBI" id="CHEBI:15378"/>
        <dbReference type="ChEBI" id="CHEBI:15740"/>
        <dbReference type="ChEBI" id="CHEBI:37565"/>
        <dbReference type="ChEBI" id="CHEBI:43474"/>
        <dbReference type="ChEBI" id="CHEBI:58614"/>
        <dbReference type="EC" id="3.5.4.25"/>
    </reaction>
</comment>
<evidence type="ECO:0000256" key="14">
    <source>
        <dbReference type="ARBA" id="ARBA00023211"/>
    </source>
</evidence>
<accession>A0A0F9V321</accession>
<comment type="similarity">
    <text evidence="5">In the N-terminal section; belongs to the DHBP synthase family.</text>
</comment>
<comment type="pathway">
    <text evidence="4">Cofactor biosynthesis; riboflavin biosynthesis; 5-amino-6-(D-ribitylamino)uracil from GTP: step 1/4.</text>
</comment>
<dbReference type="GO" id="GO:0008686">
    <property type="term" value="F:3,4-dihydroxy-2-butanone-4-phosphate synthase activity"/>
    <property type="evidence" value="ECO:0007669"/>
    <property type="project" value="InterPro"/>
</dbReference>
<dbReference type="InterPro" id="IPR036144">
    <property type="entry name" value="RibA-like_sf"/>
</dbReference>
<dbReference type="InterPro" id="IPR032677">
    <property type="entry name" value="GTP_cyclohydro_II"/>
</dbReference>
<comment type="cofactor">
    <cofactor evidence="1">
        <name>Mn(2+)</name>
        <dbReference type="ChEBI" id="CHEBI:29035"/>
    </cofactor>
</comment>
<dbReference type="EMBL" id="LAZR01000701">
    <property type="protein sequence ID" value="KKN60263.1"/>
    <property type="molecule type" value="Genomic_DNA"/>
</dbReference>
<evidence type="ECO:0000256" key="5">
    <source>
        <dbReference type="ARBA" id="ARBA00005520"/>
    </source>
</evidence>
<dbReference type="FunFam" id="3.90.870.10:FF:000001">
    <property type="entry name" value="Riboflavin biosynthesis protein RibBA"/>
    <property type="match status" value="1"/>
</dbReference>
<protein>
    <recommendedName>
        <fullName evidence="6">GTP cyclohydrolase II</fullName>
        <ecNumber evidence="6">3.5.4.25</ecNumber>
    </recommendedName>
</protein>
<dbReference type="SUPFAM" id="SSF55821">
    <property type="entry name" value="YrdC/RibB"/>
    <property type="match status" value="1"/>
</dbReference>
<feature type="domain" description="GTP cyclohydrolase II" evidence="18">
    <location>
        <begin position="209"/>
        <end position="374"/>
    </location>
</feature>
<evidence type="ECO:0000256" key="13">
    <source>
        <dbReference type="ARBA" id="ARBA00023134"/>
    </source>
</evidence>
<dbReference type="NCBIfam" id="TIGR00506">
    <property type="entry name" value="ribB"/>
    <property type="match status" value="1"/>
</dbReference>
<keyword evidence="7" id="KW-0686">Riboflavin biosynthesis</keyword>
<evidence type="ECO:0000256" key="9">
    <source>
        <dbReference type="ARBA" id="ARBA00022741"/>
    </source>
</evidence>
<dbReference type="InterPro" id="IPR000422">
    <property type="entry name" value="DHBP_synthase_RibB"/>
</dbReference>
<keyword evidence="13" id="KW-0342">GTP-binding</keyword>
<dbReference type="NCBIfam" id="NF001591">
    <property type="entry name" value="PRK00393.1"/>
    <property type="match status" value="1"/>
</dbReference>
<keyword evidence="8" id="KW-0479">Metal-binding</keyword>
<dbReference type="Pfam" id="PF00925">
    <property type="entry name" value="GTP_cyclohydro2"/>
    <property type="match status" value="1"/>
</dbReference>
<evidence type="ECO:0000256" key="6">
    <source>
        <dbReference type="ARBA" id="ARBA00012762"/>
    </source>
</evidence>
<dbReference type="Gene3D" id="3.90.870.10">
    <property type="entry name" value="DHBP synthase"/>
    <property type="match status" value="1"/>
</dbReference>
<dbReference type="GO" id="GO:0046872">
    <property type="term" value="F:metal ion binding"/>
    <property type="evidence" value="ECO:0007669"/>
    <property type="project" value="UniProtKB-KW"/>
</dbReference>
<reference evidence="19" key="1">
    <citation type="journal article" date="2015" name="Nature">
        <title>Complex archaea that bridge the gap between prokaryotes and eukaryotes.</title>
        <authorList>
            <person name="Spang A."/>
            <person name="Saw J.H."/>
            <person name="Jorgensen S.L."/>
            <person name="Zaremba-Niedzwiedzka K."/>
            <person name="Martijn J."/>
            <person name="Lind A.E."/>
            <person name="van Eijk R."/>
            <person name="Schleper C."/>
            <person name="Guy L."/>
            <person name="Ettema T.J."/>
        </authorList>
    </citation>
    <scope>NUCLEOTIDE SEQUENCE</scope>
</reference>
<evidence type="ECO:0000256" key="3">
    <source>
        <dbReference type="ARBA" id="ARBA00001947"/>
    </source>
</evidence>
<evidence type="ECO:0000256" key="12">
    <source>
        <dbReference type="ARBA" id="ARBA00022842"/>
    </source>
</evidence>
<dbReference type="InterPro" id="IPR017945">
    <property type="entry name" value="DHBP_synth_RibB-like_a/b_dom"/>
</dbReference>
<dbReference type="InterPro" id="IPR000926">
    <property type="entry name" value="RibA"/>
</dbReference>
<dbReference type="GO" id="GO:0009231">
    <property type="term" value="P:riboflavin biosynthetic process"/>
    <property type="evidence" value="ECO:0007669"/>
    <property type="project" value="UniProtKB-UniPathway"/>
</dbReference>
<dbReference type="GO" id="GO:0003935">
    <property type="term" value="F:GTP cyclohydrolase II activity"/>
    <property type="evidence" value="ECO:0007669"/>
    <property type="project" value="UniProtKB-EC"/>
</dbReference>